<dbReference type="GO" id="GO:0006546">
    <property type="term" value="P:glycine catabolic process"/>
    <property type="evidence" value="ECO:0007669"/>
    <property type="project" value="InterPro"/>
</dbReference>
<reference evidence="1 2" key="1">
    <citation type="journal article" date="2017" name="Nat. Commun.">
        <title>Genome assembly with in vitro proximity ligation data and whole-genome triplication in lettuce.</title>
        <authorList>
            <person name="Reyes-Chin-Wo S."/>
            <person name="Wang Z."/>
            <person name="Yang X."/>
            <person name="Kozik A."/>
            <person name="Arikit S."/>
            <person name="Song C."/>
            <person name="Xia L."/>
            <person name="Froenicke L."/>
            <person name="Lavelle D.O."/>
            <person name="Truco M.J."/>
            <person name="Xia R."/>
            <person name="Zhu S."/>
            <person name="Xu C."/>
            <person name="Xu H."/>
            <person name="Xu X."/>
            <person name="Cox K."/>
            <person name="Korf I."/>
            <person name="Meyers B.C."/>
            <person name="Michelmore R.W."/>
        </authorList>
    </citation>
    <scope>NUCLEOTIDE SEQUENCE [LARGE SCALE GENOMIC DNA]</scope>
    <source>
        <strain evidence="2">cv. Salinas</strain>
        <tissue evidence="1">Seedlings</tissue>
    </source>
</reference>
<dbReference type="InterPro" id="IPR020581">
    <property type="entry name" value="GDC_P"/>
</dbReference>
<accession>A0A9R1WR17</accession>
<keyword evidence="2" id="KW-1185">Reference proteome</keyword>
<dbReference type="EMBL" id="NBSK02000009">
    <property type="protein sequence ID" value="KAJ0187255.1"/>
    <property type="molecule type" value="Genomic_DNA"/>
</dbReference>
<comment type="caution">
    <text evidence="1">The sequence shown here is derived from an EMBL/GenBank/DDBJ whole genome shotgun (WGS) entry which is preliminary data.</text>
</comment>
<dbReference type="GO" id="GO:0004375">
    <property type="term" value="F:glycine dehydrogenase (decarboxylating) activity"/>
    <property type="evidence" value="ECO:0007669"/>
    <property type="project" value="InterPro"/>
</dbReference>
<evidence type="ECO:0000313" key="1">
    <source>
        <dbReference type="EMBL" id="KAJ0187255.1"/>
    </source>
</evidence>
<dbReference type="Proteomes" id="UP000235145">
    <property type="component" value="Unassembled WGS sequence"/>
</dbReference>
<sequence length="179" mass="19629">MPTTATSYTHDVAGVGEITAAAEVSSHGEGSGCSKFSPWENPYHMEHELLRYISKLQSKDLSLCHNMHPFAPTQQAQGFDSFSLQPNVGAAGEYDGMMVIRAYHMARGDHHCNVCSSWSLRHPPTISGAPEARSLSIDEFTNKAKEYEKEMKSCKQSSKELKIPGLTGVACQHKCNAVQ</sequence>
<evidence type="ECO:0000313" key="2">
    <source>
        <dbReference type="Proteomes" id="UP000235145"/>
    </source>
</evidence>
<dbReference type="PANTHER" id="PTHR11773:SF12">
    <property type="entry name" value="GLYCINE CLEAVAGE SYSTEM P PROTEIN"/>
    <property type="match status" value="1"/>
</dbReference>
<protein>
    <submittedName>
        <fullName evidence="1">Uncharacterized protein</fullName>
    </submittedName>
</protein>
<dbReference type="InterPro" id="IPR015421">
    <property type="entry name" value="PyrdxlP-dep_Trfase_major"/>
</dbReference>
<proteinExistence type="predicted"/>
<dbReference type="Gene3D" id="3.40.640.10">
    <property type="entry name" value="Type I PLP-dependent aspartate aminotransferase-like (Major domain)"/>
    <property type="match status" value="1"/>
</dbReference>
<gene>
    <name evidence="1" type="ORF">LSAT_V11C900488790</name>
</gene>
<organism evidence="1 2">
    <name type="scientific">Lactuca sativa</name>
    <name type="common">Garden lettuce</name>
    <dbReference type="NCBI Taxonomy" id="4236"/>
    <lineage>
        <taxon>Eukaryota</taxon>
        <taxon>Viridiplantae</taxon>
        <taxon>Streptophyta</taxon>
        <taxon>Embryophyta</taxon>
        <taxon>Tracheophyta</taxon>
        <taxon>Spermatophyta</taxon>
        <taxon>Magnoliopsida</taxon>
        <taxon>eudicotyledons</taxon>
        <taxon>Gunneridae</taxon>
        <taxon>Pentapetalae</taxon>
        <taxon>asterids</taxon>
        <taxon>campanulids</taxon>
        <taxon>Asterales</taxon>
        <taxon>Asteraceae</taxon>
        <taxon>Cichorioideae</taxon>
        <taxon>Cichorieae</taxon>
        <taxon>Lactucinae</taxon>
        <taxon>Lactuca</taxon>
    </lineage>
</organism>
<dbReference type="PANTHER" id="PTHR11773">
    <property type="entry name" value="GLYCINE DEHYDROGENASE, DECARBOXYLATING"/>
    <property type="match status" value="1"/>
</dbReference>
<dbReference type="AlphaFoldDB" id="A0A9R1WR17"/>
<name>A0A9R1WR17_LACSA</name>